<evidence type="ECO:0000256" key="1">
    <source>
        <dbReference type="SAM" id="MobiDB-lite"/>
    </source>
</evidence>
<dbReference type="EMBL" id="HG992979">
    <property type="protein sequence ID" value="CAE7027400.1"/>
    <property type="molecule type" value="Genomic_DNA"/>
</dbReference>
<dbReference type="GO" id="GO:0005524">
    <property type="term" value="F:ATP binding"/>
    <property type="evidence" value="ECO:0007669"/>
    <property type="project" value="InterPro"/>
</dbReference>
<evidence type="ECO:0000313" key="4">
    <source>
        <dbReference type="Proteomes" id="UP000472372"/>
    </source>
</evidence>
<accession>A0A6S6VZD0</accession>
<feature type="domain" description="AAA+ ATPase" evidence="2">
    <location>
        <begin position="467"/>
        <end position="592"/>
    </location>
</feature>
<organism evidence="3 4">
    <name type="scientific">Pyrenophora teres f. teres</name>
    <dbReference type="NCBI Taxonomy" id="97479"/>
    <lineage>
        <taxon>Eukaryota</taxon>
        <taxon>Fungi</taxon>
        <taxon>Dikarya</taxon>
        <taxon>Ascomycota</taxon>
        <taxon>Pezizomycotina</taxon>
        <taxon>Dothideomycetes</taxon>
        <taxon>Pleosporomycetidae</taxon>
        <taxon>Pleosporales</taxon>
        <taxon>Pleosporineae</taxon>
        <taxon>Pleosporaceae</taxon>
        <taxon>Pyrenophora</taxon>
    </lineage>
</organism>
<evidence type="ECO:0000259" key="2">
    <source>
        <dbReference type="SMART" id="SM00382"/>
    </source>
</evidence>
<dbReference type="PANTHER" id="PTHR46411:SF3">
    <property type="entry name" value="AAA+ ATPASE DOMAIN-CONTAINING PROTEIN"/>
    <property type="match status" value="1"/>
</dbReference>
<dbReference type="PANTHER" id="PTHR46411">
    <property type="entry name" value="FAMILY ATPASE, PUTATIVE-RELATED"/>
    <property type="match status" value="1"/>
</dbReference>
<evidence type="ECO:0000313" key="3">
    <source>
        <dbReference type="EMBL" id="CAE7027400.1"/>
    </source>
</evidence>
<gene>
    <name evidence="3" type="ORF">PTTW11_04238</name>
</gene>
<dbReference type="Pfam" id="PF22942">
    <property type="entry name" value="DUF7025"/>
    <property type="match status" value="1"/>
</dbReference>
<dbReference type="Gene3D" id="3.40.50.300">
    <property type="entry name" value="P-loop containing nucleotide triphosphate hydrolases"/>
    <property type="match status" value="1"/>
</dbReference>
<dbReference type="SUPFAM" id="SSF52540">
    <property type="entry name" value="P-loop containing nucleoside triphosphate hydrolases"/>
    <property type="match status" value="1"/>
</dbReference>
<dbReference type="InterPro" id="IPR027417">
    <property type="entry name" value="P-loop_NTPase"/>
</dbReference>
<dbReference type="InterPro" id="IPR003959">
    <property type="entry name" value="ATPase_AAA_core"/>
</dbReference>
<dbReference type="InterPro" id="IPR054289">
    <property type="entry name" value="DUF7025"/>
</dbReference>
<name>A0A6S6VZD0_9PLEO</name>
<dbReference type="SMART" id="SM00382">
    <property type="entry name" value="AAA"/>
    <property type="match status" value="1"/>
</dbReference>
<dbReference type="CDD" id="cd19481">
    <property type="entry name" value="RecA-like_protease"/>
    <property type="match status" value="1"/>
</dbReference>
<dbReference type="Proteomes" id="UP000472372">
    <property type="component" value="Chromosome 3"/>
</dbReference>
<dbReference type="InterPro" id="IPR003593">
    <property type="entry name" value="AAA+_ATPase"/>
</dbReference>
<proteinExistence type="predicted"/>
<dbReference type="GO" id="GO:0016887">
    <property type="term" value="F:ATP hydrolysis activity"/>
    <property type="evidence" value="ECO:0007669"/>
    <property type="project" value="InterPro"/>
</dbReference>
<reference evidence="3" key="1">
    <citation type="submission" date="2021-02" db="EMBL/GenBank/DDBJ databases">
        <authorList>
            <person name="Syme A R."/>
            <person name="Syme A R."/>
            <person name="Moolhuijzen P."/>
        </authorList>
    </citation>
    <scope>NUCLEOTIDE SEQUENCE</scope>
    <source>
        <strain evidence="3">W1-1</strain>
    </source>
</reference>
<feature type="region of interest" description="Disordered" evidence="1">
    <location>
        <begin position="666"/>
        <end position="690"/>
    </location>
</feature>
<dbReference type="Pfam" id="PF00004">
    <property type="entry name" value="AAA"/>
    <property type="match status" value="1"/>
</dbReference>
<protein>
    <submittedName>
        <fullName evidence="3">ATPase</fullName>
    </submittedName>
</protein>
<sequence length="690" mass="78280">MDFLLDQGHQTIDGTLFGTHLPLDDTLPSGHVPLDHILPNGHVPLDGELSMIDVEEILAKWTHTEGFDVAPNLPSLVKDDTHQGRAAAVQKFYAGRAKCKCCTNWVETKPQQMPDEAQEKYDGVAIQVFHSEDHTKKTVGSLPTITPSWVVFQSPVVLEVLKPLFKKQGSEEERHLKVLREVTDELILETTSDVKDLHARELITVEYLWTLYKNGTVVVATSVGQHRLYEVMKYDFGSSTAHCRHICFDGTNYGYKEVKFCITSFQGAKSIRELLIYPIWFHESHVDLKRNILQRSDRVLGYQGTLHAEYDNISSEANGEHRSAAHTKARSRIIIDPYACRQFGWSSALVVTRLTSDDRSLDDELREHYQSSVVCRPSGDRIKMSKKFVASNPHWLLLLDPYIAGYSLDTREFTKFYVDDIHSVKWNDWAFKRIVFAEDSKNLLLALVKSHKDIKTIGQDIIPGKGNGFVVHLSGPPGTGKTLTAEALADEARRPFLRIQAETLRSGGEDLETTLEDAFRLATEWDALLLIDEADAFLGTKNDKRRSSLVRTLMTSLEYYSGLLFLTTNFPENIDEAFASRIDLHFEYPSLDRQARCKLLNNVTDFIKSSDTFTQSVDLSDDDIWDLARWKLNGRELKNAAKVASRLCSIKNESLSSRHLRIAIQHTSPQKYKQPEEDDDGPSKKRARIT</sequence>
<dbReference type="AlphaFoldDB" id="A0A6S6VZD0"/>